<dbReference type="InterPro" id="IPR045151">
    <property type="entry name" value="DCAF8"/>
</dbReference>
<dbReference type="InterPro" id="IPR015943">
    <property type="entry name" value="WD40/YVTN_repeat-like_dom_sf"/>
</dbReference>
<dbReference type="AlphaFoldDB" id="A0A9P6RIV1"/>
<dbReference type="Gene3D" id="2.130.10.10">
    <property type="entry name" value="YVTN repeat-like/Quinoprotein amine dehydrogenase"/>
    <property type="match status" value="2"/>
</dbReference>
<proteinExistence type="predicted"/>
<organism evidence="5 6">
    <name type="scientific">Dissophora globulifera</name>
    <dbReference type="NCBI Taxonomy" id="979702"/>
    <lineage>
        <taxon>Eukaryota</taxon>
        <taxon>Fungi</taxon>
        <taxon>Fungi incertae sedis</taxon>
        <taxon>Mucoromycota</taxon>
        <taxon>Mortierellomycotina</taxon>
        <taxon>Mortierellomycetes</taxon>
        <taxon>Mortierellales</taxon>
        <taxon>Mortierellaceae</taxon>
        <taxon>Dissophora</taxon>
    </lineage>
</organism>
<feature type="compositionally biased region" description="Polar residues" evidence="4">
    <location>
        <begin position="388"/>
        <end position="403"/>
    </location>
</feature>
<evidence type="ECO:0000256" key="3">
    <source>
        <dbReference type="PROSITE-ProRule" id="PRU00221"/>
    </source>
</evidence>
<dbReference type="InterPro" id="IPR001680">
    <property type="entry name" value="WD40_rpt"/>
</dbReference>
<feature type="repeat" description="WD" evidence="3">
    <location>
        <begin position="88"/>
        <end position="119"/>
    </location>
</feature>
<feature type="compositionally biased region" description="Polar residues" evidence="4">
    <location>
        <begin position="527"/>
        <end position="543"/>
    </location>
</feature>
<reference evidence="5" key="1">
    <citation type="journal article" date="2020" name="Fungal Divers.">
        <title>Resolving the Mortierellaceae phylogeny through synthesis of multi-gene phylogenetics and phylogenomics.</title>
        <authorList>
            <person name="Vandepol N."/>
            <person name="Liber J."/>
            <person name="Desiro A."/>
            <person name="Na H."/>
            <person name="Kennedy M."/>
            <person name="Barry K."/>
            <person name="Grigoriev I.V."/>
            <person name="Miller A.N."/>
            <person name="O'Donnell K."/>
            <person name="Stajich J.E."/>
            <person name="Bonito G."/>
        </authorList>
    </citation>
    <scope>NUCLEOTIDE SEQUENCE</scope>
    <source>
        <strain evidence="5">REB-010B</strain>
    </source>
</reference>
<sequence length="903" mass="99896">MASGSNAPGDTAIATATAAATTEPTSSSSPPPHRQRAASFSSLHSSHHNFLRTLSDLQTVPRTRQASLTHHLFSSESFVRRLEQNTILKGHRGCVNTISWDDTGEFLVSGSDDLHLNIYRPLDPKPLVHSIPSGHSGNVFSAKFMTRSSASLIVSCCADGVTRLTDVNRYVEKSHLSDWYPVPGFSCHSPMTMTYEVMPDLESRHIFYDCSDDGRINRYDSRISSSCECEEDSGCSQHTFIDINSPRGPSSEFTAAARILRVFRLRRPELGVSAITQRPENPVYIAAACGDDTVRIYDSRYVANRGHRGAQVYSFSPYVPSGWVVGPDNELTRGVNKRRSTIGTRITSLKYDPCWSGQLLASYSRGNCYLIDPSGMVTDLTAPGTLQNKDQASHRAQANQTCGTDVKGKRRWSSSMATDTASAGPSASKRQPGSWSPPLHRRTPEEREADEMLVTEKPESDKPVQEEMATLPKATVHAEVESAEPSLLASKNNSLSAEEAEWPAGHVRFRLRPSGSQEQEHNEEANDNTNLTSSKQEDNNNSPEAVMEETKNKDEVDLDDKDKVKDKDNDNEDDKDNDNDNDDGEDEDEDGDKDEEEDGDDDGDGDGDGSSEDDESFWMSVESETKSVGSDDEDASDPSMADEKEYWVRRSYQAGKSDIVQVYSGHQNVQTMASFDDTIKEANFIGPNSEFVMSGSDDGRIFFWDKQTGRIVNAIKGDEVVVNCLQPHPHSNFVLAASGIDHTIKIFMPTADKTFDLSKIRGVRRPTSFSHEIQPSTYEQQASLSGCTVDTLDKEQAYRTVILDADSSDDDNDEFNLDDSDDDDDNDDDDDDEARGEGGDRQPHRLLLQIIRQLARGRSRMRQAAALAAATDEDNDGDNDDNVRDHGRGRGEEEDQGHMDEDE</sequence>
<feature type="compositionally biased region" description="Basic and acidic residues" evidence="4">
    <location>
        <begin position="454"/>
        <end position="465"/>
    </location>
</feature>
<feature type="compositionally biased region" description="Acidic residues" evidence="4">
    <location>
        <begin position="569"/>
        <end position="616"/>
    </location>
</feature>
<dbReference type="Pfam" id="PF00400">
    <property type="entry name" value="WD40"/>
    <property type="match status" value="3"/>
</dbReference>
<dbReference type="PROSITE" id="PS50294">
    <property type="entry name" value="WD_REPEATS_REGION"/>
    <property type="match status" value="1"/>
</dbReference>
<dbReference type="GO" id="GO:0080008">
    <property type="term" value="C:Cul4-RING E3 ubiquitin ligase complex"/>
    <property type="evidence" value="ECO:0007669"/>
    <property type="project" value="TreeGrafter"/>
</dbReference>
<accession>A0A9P6RIV1</accession>
<feature type="compositionally biased region" description="Polar residues" evidence="4">
    <location>
        <begin position="413"/>
        <end position="434"/>
    </location>
</feature>
<keyword evidence="2" id="KW-0677">Repeat</keyword>
<dbReference type="EMBL" id="JAAAIP010000251">
    <property type="protein sequence ID" value="KAG0321248.1"/>
    <property type="molecule type" value="Genomic_DNA"/>
</dbReference>
<dbReference type="SMART" id="SM00320">
    <property type="entry name" value="WD40"/>
    <property type="match status" value="5"/>
</dbReference>
<keyword evidence="1 3" id="KW-0853">WD repeat</keyword>
<feature type="compositionally biased region" description="Basic and acidic residues" evidence="4">
    <location>
        <begin position="548"/>
        <end position="568"/>
    </location>
</feature>
<dbReference type="PANTHER" id="PTHR15574">
    <property type="entry name" value="WD REPEAT DOMAIN-CONTAINING FAMILY"/>
    <property type="match status" value="1"/>
</dbReference>
<evidence type="ECO:0000256" key="4">
    <source>
        <dbReference type="SAM" id="MobiDB-lite"/>
    </source>
</evidence>
<dbReference type="Proteomes" id="UP000738325">
    <property type="component" value="Unassembled WGS sequence"/>
</dbReference>
<feature type="region of interest" description="Disordered" evidence="4">
    <location>
        <begin position="858"/>
        <end position="903"/>
    </location>
</feature>
<feature type="region of interest" description="Disordered" evidence="4">
    <location>
        <begin position="388"/>
        <end position="642"/>
    </location>
</feature>
<evidence type="ECO:0000256" key="2">
    <source>
        <dbReference type="ARBA" id="ARBA00022737"/>
    </source>
</evidence>
<dbReference type="GO" id="GO:0005737">
    <property type="term" value="C:cytoplasm"/>
    <property type="evidence" value="ECO:0007669"/>
    <property type="project" value="TreeGrafter"/>
</dbReference>
<dbReference type="InterPro" id="IPR036322">
    <property type="entry name" value="WD40_repeat_dom_sf"/>
</dbReference>
<feature type="compositionally biased region" description="Basic and acidic residues" evidence="4">
    <location>
        <begin position="881"/>
        <end position="903"/>
    </location>
</feature>
<evidence type="ECO:0000256" key="1">
    <source>
        <dbReference type="ARBA" id="ARBA00022574"/>
    </source>
</evidence>
<feature type="compositionally biased region" description="Acidic residues" evidence="4">
    <location>
        <begin position="806"/>
        <end position="834"/>
    </location>
</feature>
<comment type="caution">
    <text evidence="5">The sequence shown here is derived from an EMBL/GenBank/DDBJ whole genome shotgun (WGS) entry which is preliminary data.</text>
</comment>
<evidence type="ECO:0000313" key="6">
    <source>
        <dbReference type="Proteomes" id="UP000738325"/>
    </source>
</evidence>
<protein>
    <submittedName>
        <fullName evidence="5">DDB1- and CUL4-associated factor 6</fullName>
    </submittedName>
</protein>
<feature type="repeat" description="WD" evidence="3">
    <location>
        <begin position="687"/>
        <end position="714"/>
    </location>
</feature>
<feature type="compositionally biased region" description="Low complexity" evidence="4">
    <location>
        <begin position="11"/>
        <end position="28"/>
    </location>
</feature>
<dbReference type="OrthoDB" id="2414538at2759"/>
<dbReference type="SUPFAM" id="SSF50978">
    <property type="entry name" value="WD40 repeat-like"/>
    <property type="match status" value="1"/>
</dbReference>
<dbReference type="PROSITE" id="PS50082">
    <property type="entry name" value="WD_REPEATS_2"/>
    <property type="match status" value="2"/>
</dbReference>
<keyword evidence="6" id="KW-1185">Reference proteome</keyword>
<feature type="compositionally biased region" description="Low complexity" evidence="4">
    <location>
        <begin position="486"/>
        <end position="497"/>
    </location>
</feature>
<feature type="region of interest" description="Disordered" evidence="4">
    <location>
        <begin position="803"/>
        <end position="846"/>
    </location>
</feature>
<name>A0A9P6RIV1_9FUNG</name>
<gene>
    <name evidence="5" type="primary">DCAF6</name>
    <name evidence="5" type="ORF">BGZ99_004036</name>
</gene>
<feature type="compositionally biased region" description="Acidic residues" evidence="4">
    <location>
        <begin position="871"/>
        <end position="880"/>
    </location>
</feature>
<feature type="region of interest" description="Disordered" evidence="4">
    <location>
        <begin position="1"/>
        <end position="42"/>
    </location>
</feature>
<evidence type="ECO:0000313" key="5">
    <source>
        <dbReference type="EMBL" id="KAG0321248.1"/>
    </source>
</evidence>